<feature type="region of interest" description="Adenylyl removase" evidence="7">
    <location>
        <begin position="1"/>
        <end position="441"/>
    </location>
</feature>
<keyword evidence="6 7" id="KW-0511">Multifunctional enzyme</keyword>
<feature type="domain" description="Glutamate-ammonia ligase adenylyltransferase repeated" evidence="8">
    <location>
        <begin position="557"/>
        <end position="807"/>
    </location>
</feature>
<dbReference type="PANTHER" id="PTHR30621">
    <property type="entry name" value="GLUTAMINE SYNTHETASE ADENYLYLTRANSFERASE"/>
    <property type="match status" value="1"/>
</dbReference>
<evidence type="ECO:0000256" key="1">
    <source>
        <dbReference type="ARBA" id="ARBA00022679"/>
    </source>
</evidence>
<keyword evidence="4 7" id="KW-0067">ATP-binding</keyword>
<comment type="caution">
    <text evidence="10">The sequence shown here is derived from an EMBL/GenBank/DDBJ whole genome shotgun (WGS) entry which is preliminary data.</text>
</comment>
<dbReference type="Gene3D" id="1.20.120.330">
    <property type="entry name" value="Nucleotidyltransferases domain 2"/>
    <property type="match status" value="2"/>
</dbReference>
<comment type="function">
    <text evidence="7">Involved in the regulation of glutamine synthetase GlnA, a key enzyme in the process to assimilate ammonia. When cellular nitrogen levels are high, the C-terminal adenylyl transferase (AT) inactivates GlnA by covalent transfer of an adenylyl group from ATP to specific tyrosine residue of GlnA, thus reducing its activity. Conversely, when nitrogen levels are low, the N-terminal adenylyl removase (AR) activates GlnA by removing the adenylyl group by phosphorolysis, increasing its activity. The regulatory region of GlnE binds the signal transduction protein PII (GlnB) which indicates the nitrogen status of the cell.</text>
</comment>
<keyword evidence="11" id="KW-1185">Reference proteome</keyword>
<dbReference type="SUPFAM" id="SSF81593">
    <property type="entry name" value="Nucleotidyltransferase substrate binding subunit/domain"/>
    <property type="match status" value="2"/>
</dbReference>
<dbReference type="RefSeq" id="WP_229156759.1">
    <property type="nucleotide sequence ID" value="NZ_JAJEWP010000001.1"/>
</dbReference>
<dbReference type="EC" id="2.7.7.42" evidence="7"/>
<dbReference type="GO" id="GO:0047388">
    <property type="term" value="F:[glutamine synthetase]-adenylyl-L-tyrosine phosphorylase activity"/>
    <property type="evidence" value="ECO:0007669"/>
    <property type="project" value="UniProtKB-EC"/>
</dbReference>
<name>A0ABS8G597_9ALTE</name>
<dbReference type="CDD" id="cd05401">
    <property type="entry name" value="NT_GlnE_GlnD_like"/>
    <property type="match status" value="2"/>
</dbReference>
<dbReference type="InterPro" id="IPR005190">
    <property type="entry name" value="GlnE_rpt_dom"/>
</dbReference>
<dbReference type="EMBL" id="JAJEWP010000001">
    <property type="protein sequence ID" value="MCC2614844.1"/>
    <property type="molecule type" value="Genomic_DNA"/>
</dbReference>
<keyword evidence="10" id="KW-0436">Ligase</keyword>
<organism evidence="10 11">
    <name type="scientific">Fluctibacter halophilus</name>
    <dbReference type="NCBI Taxonomy" id="226011"/>
    <lineage>
        <taxon>Bacteria</taxon>
        <taxon>Pseudomonadati</taxon>
        <taxon>Pseudomonadota</taxon>
        <taxon>Gammaproteobacteria</taxon>
        <taxon>Alteromonadales</taxon>
        <taxon>Alteromonadaceae</taxon>
        <taxon>Fluctibacter</taxon>
    </lineage>
</organism>
<dbReference type="EC" id="2.7.7.89" evidence="7"/>
<evidence type="ECO:0000313" key="11">
    <source>
        <dbReference type="Proteomes" id="UP001520878"/>
    </source>
</evidence>
<dbReference type="InterPro" id="IPR023057">
    <property type="entry name" value="GlnE"/>
</dbReference>
<feature type="domain" description="PII-uridylyltransferase/Glutamine-synthetase adenylyltransferase" evidence="9">
    <location>
        <begin position="828"/>
        <end position="923"/>
    </location>
</feature>
<sequence>MSANTILTDLAQTRWLHCCQRHPALEQRSDWHARCLEVFGLSTFVARSVEQDPALLEWLFDQQTLEDGELDYPAIIAQTAASADSPADMDTILRHLRRRFMVHQTWRDLTGRQPIEHSLAQVSAMADALIMAAYHWAYEQVAERFGRPQTQHGDMPLLILGMGKLGGRELNFSSDIDLIFAYPFNGKTQGGRREIDHHGFFIKVAQKLIATLHQTTAQGQVFRVDMRLRPFGDSGPLVSPFAALEDYYQDQGREWERYAMSKARIINPVGPYHEELNNILRPFTYRRYLDFGAIESLRNMKAQINQEVRRRRLSNNIKLGAGGIREVEFIVQSFQLIRGGRDPHLRQPPLLANLAYLATTGALQPEEAAQLRQHYLLLRKVEHCLQQMDDQQTQELPDTDSQQAVLAAMMQAADYSTLRRQIDNAMKAIHEEFQALIGDPEDEDSEERVPSPIADLWRLSLTAEESAERLSEWLDAEHIETFGTLITECKAWRQQRGMGQRGQDTLDELMPHVLWRLLSQSSAEPIALFKRIVGVLQAIIGRTTYLQLLNEHHGAIDQLLRLCAASPWLAEQLTSFPILLDELLNPAQLYQATPLSHYAESLRQYLLRVDPDDLELQMEVLRQFKLTEQLRIAAADVTNALPVMKVSDHLTFLAEALIEHVVNLAWQQITERYGQPQGCDDDNRGFAVLGYGKLGGYELGYGSDLDLVFVHDAQRSTLTDGAKAIEAPLFYVKLAQRIMHLFNTKTAFGPLYDVDMRLRPSGNAGLLVCHLNGFAEYQQKEAWTWEHQALVRARFVYGSESMAQRFSAIRREILCQSRPLSTLRQDVVEMREKMRTHLSTSQGKGFDLKQDPGGITDIEFLVQYWVLAHAHQFPQLCDWPDNVRILETAAAVQIITTDQQQTLTEAYLAYRNTSHRLTLQQQSRVALNDAFEATRAAVTEIWHSTFADQASK</sequence>
<dbReference type="PANTHER" id="PTHR30621:SF0">
    <property type="entry name" value="BIFUNCTIONAL GLUTAMINE SYNTHETASE ADENYLYLTRANSFERASE_ADENYLYL-REMOVING ENZYME"/>
    <property type="match status" value="1"/>
</dbReference>
<feature type="domain" description="Glutamate-ammonia ligase adenylyltransferase repeated" evidence="8">
    <location>
        <begin position="35"/>
        <end position="267"/>
    </location>
</feature>
<evidence type="ECO:0000259" key="9">
    <source>
        <dbReference type="Pfam" id="PF08335"/>
    </source>
</evidence>
<keyword evidence="5 7" id="KW-0460">Magnesium</keyword>
<evidence type="ECO:0000256" key="7">
    <source>
        <dbReference type="HAMAP-Rule" id="MF_00802"/>
    </source>
</evidence>
<dbReference type="Gene3D" id="1.20.120.1510">
    <property type="match status" value="1"/>
</dbReference>
<comment type="cofactor">
    <cofactor evidence="7">
        <name>Mg(2+)</name>
        <dbReference type="ChEBI" id="CHEBI:18420"/>
    </cofactor>
</comment>
<accession>A0ABS8G597</accession>
<dbReference type="Gene3D" id="3.30.460.10">
    <property type="entry name" value="Beta Polymerase, domain 2"/>
    <property type="match status" value="2"/>
</dbReference>
<comment type="catalytic activity">
    <reaction evidence="7">
        <text>[glutamine synthetase]-O(4)-(5'-adenylyl)-L-tyrosine + phosphate = [glutamine synthetase]-L-tyrosine + ADP</text>
        <dbReference type="Rhea" id="RHEA:43716"/>
        <dbReference type="Rhea" id="RHEA-COMP:10660"/>
        <dbReference type="Rhea" id="RHEA-COMP:10661"/>
        <dbReference type="ChEBI" id="CHEBI:43474"/>
        <dbReference type="ChEBI" id="CHEBI:46858"/>
        <dbReference type="ChEBI" id="CHEBI:83624"/>
        <dbReference type="ChEBI" id="CHEBI:456216"/>
        <dbReference type="EC" id="2.7.7.89"/>
    </reaction>
</comment>
<dbReference type="HAMAP" id="MF_00802">
    <property type="entry name" value="GlnE"/>
    <property type="match status" value="1"/>
</dbReference>
<evidence type="ECO:0000313" key="10">
    <source>
        <dbReference type="EMBL" id="MCC2614844.1"/>
    </source>
</evidence>
<dbReference type="InterPro" id="IPR043519">
    <property type="entry name" value="NT_sf"/>
</dbReference>
<dbReference type="Pfam" id="PF08335">
    <property type="entry name" value="GlnD_UR_UTase"/>
    <property type="match status" value="2"/>
</dbReference>
<keyword evidence="1 7" id="KW-0808">Transferase</keyword>
<keyword evidence="2 7" id="KW-0548">Nucleotidyltransferase</keyword>
<evidence type="ECO:0000256" key="2">
    <source>
        <dbReference type="ARBA" id="ARBA00022695"/>
    </source>
</evidence>
<comment type="similarity">
    <text evidence="7">Belongs to the GlnE family.</text>
</comment>
<evidence type="ECO:0000259" key="8">
    <source>
        <dbReference type="Pfam" id="PF03710"/>
    </source>
</evidence>
<dbReference type="Pfam" id="PF03710">
    <property type="entry name" value="GlnE"/>
    <property type="match status" value="2"/>
</dbReference>
<dbReference type="GO" id="GO:0008882">
    <property type="term" value="F:[glutamate-ammonia-ligase] adenylyltransferase activity"/>
    <property type="evidence" value="ECO:0007669"/>
    <property type="project" value="UniProtKB-EC"/>
</dbReference>
<gene>
    <name evidence="7 10" type="primary">glnE</name>
    <name evidence="10" type="ORF">LJ739_01150</name>
</gene>
<evidence type="ECO:0000256" key="3">
    <source>
        <dbReference type="ARBA" id="ARBA00022741"/>
    </source>
</evidence>
<dbReference type="Proteomes" id="UP001520878">
    <property type="component" value="Unassembled WGS sequence"/>
</dbReference>
<proteinExistence type="inferred from homology"/>
<evidence type="ECO:0000256" key="5">
    <source>
        <dbReference type="ARBA" id="ARBA00022842"/>
    </source>
</evidence>
<dbReference type="GO" id="GO:0016874">
    <property type="term" value="F:ligase activity"/>
    <property type="evidence" value="ECO:0007669"/>
    <property type="project" value="UniProtKB-KW"/>
</dbReference>
<feature type="region of interest" description="Adenylyl transferase" evidence="7">
    <location>
        <begin position="450"/>
        <end position="952"/>
    </location>
</feature>
<dbReference type="NCBIfam" id="NF008292">
    <property type="entry name" value="PRK11072.1"/>
    <property type="match status" value="1"/>
</dbReference>
<reference evidence="10 11" key="1">
    <citation type="submission" date="2021-10" db="EMBL/GenBank/DDBJ databases">
        <title>Draft genome of Aestuariibacter halophilus JC2043.</title>
        <authorList>
            <person name="Emsley S.A."/>
            <person name="Pfannmuller K.M."/>
            <person name="Ushijima B."/>
            <person name="Saw J.H."/>
            <person name="Videau P."/>
        </authorList>
    </citation>
    <scope>NUCLEOTIDE SEQUENCE [LARGE SCALE GENOMIC DNA]</scope>
    <source>
        <strain evidence="10 11">JC2043</strain>
    </source>
</reference>
<evidence type="ECO:0000256" key="4">
    <source>
        <dbReference type="ARBA" id="ARBA00022840"/>
    </source>
</evidence>
<protein>
    <recommendedName>
        <fullName evidence="7">Bifunctional glutamine synthetase adenylyltransferase/adenylyl-removing enzyme</fullName>
    </recommendedName>
    <alternativeName>
        <fullName evidence="7">ATP:glutamine synthetase adenylyltransferase</fullName>
    </alternativeName>
    <alternativeName>
        <fullName evidence="7">ATase</fullName>
    </alternativeName>
    <domain>
        <recommendedName>
            <fullName evidence="7">Glutamine synthetase adenylyl-L-tyrosine phosphorylase</fullName>
            <ecNumber evidence="7">2.7.7.89</ecNumber>
        </recommendedName>
        <alternativeName>
            <fullName evidence="7">Adenylyl removase</fullName>
            <shortName evidence="7">AR</shortName>
            <shortName evidence="7">AT-N</shortName>
        </alternativeName>
    </domain>
    <domain>
        <recommendedName>
            <fullName evidence="7">Glutamine synthetase adenylyl transferase</fullName>
            <ecNumber evidence="7">2.7.7.42</ecNumber>
        </recommendedName>
        <alternativeName>
            <fullName evidence="7">Adenylyl transferase</fullName>
            <shortName evidence="7">AT</shortName>
            <shortName evidence="7">AT-C</shortName>
        </alternativeName>
    </domain>
</protein>
<keyword evidence="3 7" id="KW-0547">Nucleotide-binding</keyword>
<dbReference type="SUPFAM" id="SSF81301">
    <property type="entry name" value="Nucleotidyltransferase"/>
    <property type="match status" value="2"/>
</dbReference>
<evidence type="ECO:0000256" key="6">
    <source>
        <dbReference type="ARBA" id="ARBA00023268"/>
    </source>
</evidence>
<dbReference type="InterPro" id="IPR013546">
    <property type="entry name" value="PII_UdlTrfase/GS_AdlTrfase"/>
</dbReference>
<feature type="domain" description="PII-uridylyltransferase/Glutamine-synthetase adenylyltransferase" evidence="9">
    <location>
        <begin position="298"/>
        <end position="437"/>
    </location>
</feature>
<comment type="catalytic activity">
    <reaction evidence="7">
        <text>[glutamine synthetase]-L-tyrosine + ATP = [glutamine synthetase]-O(4)-(5'-adenylyl)-L-tyrosine + diphosphate</text>
        <dbReference type="Rhea" id="RHEA:18589"/>
        <dbReference type="Rhea" id="RHEA-COMP:10660"/>
        <dbReference type="Rhea" id="RHEA-COMP:10661"/>
        <dbReference type="ChEBI" id="CHEBI:30616"/>
        <dbReference type="ChEBI" id="CHEBI:33019"/>
        <dbReference type="ChEBI" id="CHEBI:46858"/>
        <dbReference type="ChEBI" id="CHEBI:83624"/>
        <dbReference type="EC" id="2.7.7.42"/>
    </reaction>
</comment>